<dbReference type="CDD" id="cd03311">
    <property type="entry name" value="CIMS_C_terminal_like"/>
    <property type="match status" value="1"/>
</dbReference>
<organism evidence="2 3">
    <name type="scientific">Grifola frondosa</name>
    <name type="common">Maitake</name>
    <name type="synonym">Polyporus frondosus</name>
    <dbReference type="NCBI Taxonomy" id="5627"/>
    <lineage>
        <taxon>Eukaryota</taxon>
        <taxon>Fungi</taxon>
        <taxon>Dikarya</taxon>
        <taxon>Basidiomycota</taxon>
        <taxon>Agaricomycotina</taxon>
        <taxon>Agaricomycetes</taxon>
        <taxon>Polyporales</taxon>
        <taxon>Grifolaceae</taxon>
        <taxon>Grifola</taxon>
    </lineage>
</organism>
<dbReference type="PANTHER" id="PTHR43844">
    <property type="entry name" value="METHIONINE SYNTHASE"/>
    <property type="match status" value="1"/>
</dbReference>
<dbReference type="SUPFAM" id="SSF51726">
    <property type="entry name" value="UROD/MetE-like"/>
    <property type="match status" value="1"/>
</dbReference>
<dbReference type="PANTHER" id="PTHR43844:SF2">
    <property type="entry name" value="SYNTHASE, VITAMIN-B12 INDEPENDENT, PUTATIVE (AFU_ORTHOLOGUE AFUA_3G12060)-RELATED"/>
    <property type="match status" value="1"/>
</dbReference>
<dbReference type="GO" id="GO:0008270">
    <property type="term" value="F:zinc ion binding"/>
    <property type="evidence" value="ECO:0007669"/>
    <property type="project" value="InterPro"/>
</dbReference>
<dbReference type="InterPro" id="IPR002629">
    <property type="entry name" value="Met_Synth_C/arc"/>
</dbReference>
<feature type="domain" description="Cobalamin-independent methionine synthase MetE C-terminal/archaeal" evidence="1">
    <location>
        <begin position="178"/>
        <end position="381"/>
    </location>
</feature>
<gene>
    <name evidence="2" type="primary">yxjH_3</name>
    <name evidence="2" type="ORF">A0H81_14549</name>
</gene>
<dbReference type="EMBL" id="LUGG01000044">
    <property type="protein sequence ID" value="OBZ65412.1"/>
    <property type="molecule type" value="Genomic_DNA"/>
</dbReference>
<evidence type="ECO:0000259" key="1">
    <source>
        <dbReference type="Pfam" id="PF01717"/>
    </source>
</evidence>
<dbReference type="Proteomes" id="UP000092993">
    <property type="component" value="Unassembled WGS sequence"/>
</dbReference>
<name>A0A1C7LL03_GRIFR</name>
<comment type="caution">
    <text evidence="2">The sequence shown here is derived from an EMBL/GenBank/DDBJ whole genome shotgun (WGS) entry which is preliminary data.</text>
</comment>
<protein>
    <submittedName>
        <fullName evidence="2">Uncharacterized protein YxjH</fullName>
    </submittedName>
</protein>
<dbReference type="Gene3D" id="3.20.20.210">
    <property type="match status" value="1"/>
</dbReference>
<accession>A0A1C7LL03</accession>
<sequence length="398" mass="45516">MSSSHLNPPFRAEQIGSLKRPTVLLQKRKDREAGLCTAEDLRVVEDEAIQAVLQMQREVGMKSLSDGEFRRKIFYDGVFDNMEGMKLLSPAPPETFMDYVPYVQTFKAREDFKGIDSYICVGKLKRTRPFYVPQFEALKKLTTPEEHKNIKITMCAPEWFHLRHGHYAYPKEVYANDDEYFADIAVAYQEELKELYAAGCRNVQFDDPLLAYFCADSMLSGMEARGVDHEALLNTYIRAYNALLGGRPTDMNIGLHLCRGNFKHELCFSEGGYDRIAIKLFQEIDVDCYYLEYDTPRAGTFEPLRHLPLNKVVVLGLISTKFPQLEDVDDMVKRVNDAAETIANGEPKRSKEAALNQICVSPQCGFSSHSMTNLIQEDDEMRRKLALVVQIAETIWKD</sequence>
<dbReference type="OrthoDB" id="7772923at2759"/>
<dbReference type="OMA" id="HPMLDHF"/>
<dbReference type="STRING" id="5627.A0A1C7LL03"/>
<reference evidence="2 3" key="1">
    <citation type="submission" date="2016-03" db="EMBL/GenBank/DDBJ databases">
        <title>Whole genome sequencing of Grifola frondosa 9006-11.</title>
        <authorList>
            <person name="Min B."/>
            <person name="Park H."/>
            <person name="Kim J.-G."/>
            <person name="Cho H."/>
            <person name="Oh Y.-L."/>
            <person name="Kong W.-S."/>
            <person name="Choi I.-G."/>
        </authorList>
    </citation>
    <scope>NUCLEOTIDE SEQUENCE [LARGE SCALE GENOMIC DNA]</scope>
    <source>
        <strain evidence="2 3">9006-11</strain>
    </source>
</reference>
<dbReference type="Pfam" id="PF01717">
    <property type="entry name" value="Meth_synt_2"/>
    <property type="match status" value="1"/>
</dbReference>
<dbReference type="AlphaFoldDB" id="A0A1C7LL03"/>
<dbReference type="GO" id="GO:0009086">
    <property type="term" value="P:methionine biosynthetic process"/>
    <property type="evidence" value="ECO:0007669"/>
    <property type="project" value="InterPro"/>
</dbReference>
<proteinExistence type="predicted"/>
<dbReference type="InterPro" id="IPR038071">
    <property type="entry name" value="UROD/MetE-like_sf"/>
</dbReference>
<evidence type="ECO:0000313" key="2">
    <source>
        <dbReference type="EMBL" id="OBZ65412.1"/>
    </source>
</evidence>
<evidence type="ECO:0000313" key="3">
    <source>
        <dbReference type="Proteomes" id="UP000092993"/>
    </source>
</evidence>
<keyword evidence="3" id="KW-1185">Reference proteome</keyword>
<dbReference type="GO" id="GO:0003871">
    <property type="term" value="F:5-methyltetrahydropteroyltriglutamate-homocysteine S-methyltransferase activity"/>
    <property type="evidence" value="ECO:0007669"/>
    <property type="project" value="InterPro"/>
</dbReference>